<evidence type="ECO:0000313" key="5">
    <source>
        <dbReference type="EMBL" id="SEH32296.1"/>
    </source>
</evidence>
<reference evidence="6" key="1">
    <citation type="submission" date="2016-10" db="EMBL/GenBank/DDBJ databases">
        <authorList>
            <person name="Varghese N."/>
            <person name="Submissions S."/>
        </authorList>
    </citation>
    <scope>NUCLEOTIDE SEQUENCE [LARGE SCALE GENOMIC DNA]</scope>
    <source>
        <strain evidence="6">DSM 13234</strain>
    </source>
</reference>
<dbReference type="AlphaFoldDB" id="A0A1H6H9Y9"/>
<evidence type="ECO:0000313" key="6">
    <source>
        <dbReference type="Proteomes" id="UP000182983"/>
    </source>
</evidence>
<evidence type="ECO:0000256" key="2">
    <source>
        <dbReference type="ARBA" id="ARBA00022723"/>
    </source>
</evidence>
<dbReference type="InterPro" id="IPR012312">
    <property type="entry name" value="Hemerythrin-like"/>
</dbReference>
<comment type="similarity">
    <text evidence="1">Belongs to the hemerythrin family.</text>
</comment>
<accession>A0A1H6H9Y9</accession>
<keyword evidence="6" id="KW-1185">Reference proteome</keyword>
<evidence type="ECO:0000256" key="3">
    <source>
        <dbReference type="ARBA" id="ARBA00023004"/>
    </source>
</evidence>
<dbReference type="EMBL" id="FNWO01000004">
    <property type="protein sequence ID" value="SEH32296.1"/>
    <property type="molecule type" value="Genomic_DNA"/>
</dbReference>
<dbReference type="GO" id="GO:0046872">
    <property type="term" value="F:metal ion binding"/>
    <property type="evidence" value="ECO:0007669"/>
    <property type="project" value="UniProtKB-KW"/>
</dbReference>
<dbReference type="Proteomes" id="UP000182983">
    <property type="component" value="Unassembled WGS sequence"/>
</dbReference>
<keyword evidence="3" id="KW-0408">Iron</keyword>
<protein>
    <submittedName>
        <fullName evidence="5">Hemerythrin-like metal-binding domain protein</fullName>
    </submittedName>
</protein>
<dbReference type="SUPFAM" id="SSF47188">
    <property type="entry name" value="Hemerythrin-like"/>
    <property type="match status" value="1"/>
</dbReference>
<sequence>MAGFVDSHDNASVLSAIDRLLLLLERHFQDEERFFAVTSYPHAPAHKIEHRVLRHMARHIRGAVELSRDGSFVGLSLRHFVQAMVEHIIEIDLGYRPYLHEAE</sequence>
<dbReference type="InterPro" id="IPR035938">
    <property type="entry name" value="Hemerythrin-like_sf"/>
</dbReference>
<dbReference type="InterPro" id="IPR016131">
    <property type="entry name" value="Haemerythrin_Fe_BS"/>
</dbReference>
<organism evidence="5 6">
    <name type="scientific">Magnetospirillum fulvum</name>
    <name type="common">Rhodospirillum fulvum</name>
    <dbReference type="NCBI Taxonomy" id="1082"/>
    <lineage>
        <taxon>Bacteria</taxon>
        <taxon>Pseudomonadati</taxon>
        <taxon>Pseudomonadota</taxon>
        <taxon>Alphaproteobacteria</taxon>
        <taxon>Rhodospirillales</taxon>
        <taxon>Rhodospirillaceae</taxon>
        <taxon>Magnetospirillum</taxon>
    </lineage>
</organism>
<feature type="domain" description="Hemerythrin-like" evidence="4">
    <location>
        <begin position="10"/>
        <end position="98"/>
    </location>
</feature>
<gene>
    <name evidence="5" type="ORF">SAMN04244559_01218</name>
</gene>
<evidence type="ECO:0000256" key="1">
    <source>
        <dbReference type="ARBA" id="ARBA00010587"/>
    </source>
</evidence>
<dbReference type="PROSITE" id="PS00550">
    <property type="entry name" value="HEMERYTHRINS"/>
    <property type="match status" value="1"/>
</dbReference>
<dbReference type="Gene3D" id="1.20.120.50">
    <property type="entry name" value="Hemerythrin-like"/>
    <property type="match status" value="1"/>
</dbReference>
<name>A0A1H6H9Y9_MAGFU</name>
<proteinExistence type="inferred from homology"/>
<keyword evidence="2" id="KW-0479">Metal-binding</keyword>
<evidence type="ECO:0000259" key="4">
    <source>
        <dbReference type="Pfam" id="PF01814"/>
    </source>
</evidence>
<dbReference type="Pfam" id="PF01814">
    <property type="entry name" value="Hemerythrin"/>
    <property type="match status" value="1"/>
</dbReference>